<feature type="binding site" evidence="7">
    <location>
        <begin position="39"/>
        <end position="40"/>
    </location>
    <ligand>
        <name>4-CDP-2-C-methyl-D-erythritol 2-phosphate</name>
        <dbReference type="ChEBI" id="CHEBI:57919"/>
    </ligand>
</feature>
<comment type="catalytic activity">
    <reaction evidence="1 7 8">
        <text>4-CDP-2-C-methyl-D-erythritol 2-phosphate = 2-C-methyl-D-erythritol 2,4-cyclic diphosphate + CMP</text>
        <dbReference type="Rhea" id="RHEA:23864"/>
        <dbReference type="ChEBI" id="CHEBI:57919"/>
        <dbReference type="ChEBI" id="CHEBI:58483"/>
        <dbReference type="ChEBI" id="CHEBI:60377"/>
        <dbReference type="EC" id="4.6.1.12"/>
    </reaction>
</comment>
<dbReference type="GO" id="GO:0046872">
    <property type="term" value="F:metal ion binding"/>
    <property type="evidence" value="ECO:0007669"/>
    <property type="project" value="UniProtKB-KW"/>
</dbReference>
<comment type="function">
    <text evidence="7">Involved in the biosynthesis of isopentenyl diphosphate (IPP) and dimethylallyl diphosphate (DMAPP), two major building blocks of isoprenoid compounds. Catalyzes the conversion of 4-diphosphocytidyl-2-C-methyl-D-erythritol 2-phosphate (CDP-ME2P) to 2-C-methyl-D-erythritol 2,4-cyclodiphosphate (ME-CPP) with a corresponding release of cytidine 5-monophosphate (CMP).</text>
</comment>
<reference evidence="10" key="1">
    <citation type="submission" date="2020-03" db="EMBL/GenBank/DDBJ databases">
        <title>Spirochaetal bacteria isolated from arthropods constitute a novel genus Entomospira genus novum within the order Spirochaetales.</title>
        <authorList>
            <person name="Grana-Miraglia L."/>
            <person name="Sikutova S."/>
            <person name="Fingerle V."/>
            <person name="Sing A."/>
            <person name="Castillo-Ramirez S."/>
            <person name="Margos G."/>
            <person name="Rudolf I."/>
        </authorList>
    </citation>
    <scope>NUCLEOTIDE SEQUENCE</scope>
    <source>
        <strain evidence="10">BR208</strain>
    </source>
</reference>
<feature type="binding site" evidence="7">
    <location>
        <begin position="61"/>
        <end position="63"/>
    </location>
    <ligand>
        <name>4-CDP-2-C-methyl-D-erythritol 2-phosphate</name>
        <dbReference type="ChEBI" id="CHEBI:57919"/>
    </ligand>
</feature>
<dbReference type="SUPFAM" id="SSF69765">
    <property type="entry name" value="IpsF-like"/>
    <property type="match status" value="1"/>
</dbReference>
<evidence type="ECO:0000313" key="11">
    <source>
        <dbReference type="Proteomes" id="UP000752013"/>
    </source>
</evidence>
<dbReference type="AlphaFoldDB" id="A0A968GCG9"/>
<feature type="binding site" evidence="7">
    <location>
        <position position="12"/>
    </location>
    <ligand>
        <name>a divalent metal cation</name>
        <dbReference type="ChEBI" id="CHEBI:60240"/>
    </ligand>
</feature>
<sequence>MSQQVRIGLGDDVHRIGNKNQPFMIAGVCIAPDGGSYAHSDGDVVLHALIDALLGALALGDIGDYFPPSDPQYKSIASEVLLLRTLPLIRERGYIIGNIDITIHLERPKLQPFKDAMRATIAKLLSVDIAQIGLKAKTSEGVDAVGEGRAISAQVVVLLNKL</sequence>
<dbReference type="InterPro" id="IPR036571">
    <property type="entry name" value="MECDP_synthase_sf"/>
</dbReference>
<evidence type="ECO:0000256" key="7">
    <source>
        <dbReference type="HAMAP-Rule" id="MF_00107"/>
    </source>
</evidence>
<dbReference type="Proteomes" id="UP000752013">
    <property type="component" value="Unassembled WGS sequence"/>
</dbReference>
<dbReference type="GO" id="GO:0019288">
    <property type="term" value="P:isopentenyl diphosphate biosynthetic process, methylerythritol 4-phosphate pathway"/>
    <property type="evidence" value="ECO:0007669"/>
    <property type="project" value="UniProtKB-UniRule"/>
</dbReference>
<dbReference type="Pfam" id="PF02542">
    <property type="entry name" value="YgbB"/>
    <property type="match status" value="1"/>
</dbReference>
<accession>A0A968GCG9</accession>
<evidence type="ECO:0000256" key="2">
    <source>
        <dbReference type="ARBA" id="ARBA00004709"/>
    </source>
</evidence>
<proteinExistence type="inferred from homology"/>
<comment type="subunit">
    <text evidence="7">Homotrimer.</text>
</comment>
<dbReference type="PANTHER" id="PTHR43181">
    <property type="entry name" value="2-C-METHYL-D-ERYTHRITOL 2,4-CYCLODIPHOSPHATE SYNTHASE, CHLOROPLASTIC"/>
    <property type="match status" value="1"/>
</dbReference>
<comment type="similarity">
    <text evidence="7 8">Belongs to the IspF family.</text>
</comment>
<keyword evidence="6 7" id="KW-0456">Lyase</keyword>
<feature type="binding site" evidence="7">
    <location>
        <position position="14"/>
    </location>
    <ligand>
        <name>a divalent metal cation</name>
        <dbReference type="ChEBI" id="CHEBI:60240"/>
    </ligand>
</feature>
<keyword evidence="11" id="KW-1185">Reference proteome</keyword>
<dbReference type="RefSeq" id="WP_167703743.1">
    <property type="nucleotide sequence ID" value="NZ_CP118168.1"/>
</dbReference>
<dbReference type="NCBIfam" id="TIGR00151">
    <property type="entry name" value="ispF"/>
    <property type="match status" value="1"/>
</dbReference>
<dbReference type="CDD" id="cd00554">
    <property type="entry name" value="MECDP_synthase"/>
    <property type="match status" value="1"/>
</dbReference>
<feature type="binding site" evidence="7">
    <location>
        <begin position="12"/>
        <end position="14"/>
    </location>
    <ligand>
        <name>4-CDP-2-C-methyl-D-erythritol 2-phosphate</name>
        <dbReference type="ChEBI" id="CHEBI:57919"/>
    </ligand>
</feature>
<dbReference type="PANTHER" id="PTHR43181:SF1">
    <property type="entry name" value="2-C-METHYL-D-ERYTHRITOL 2,4-CYCLODIPHOSPHATE SYNTHASE, CHLOROPLASTIC"/>
    <property type="match status" value="1"/>
</dbReference>
<dbReference type="EMBL" id="JAATLK010000001">
    <property type="protein sequence ID" value="NIZ47332.1"/>
    <property type="molecule type" value="Genomic_DNA"/>
</dbReference>
<dbReference type="InterPro" id="IPR020555">
    <property type="entry name" value="MECDP_synthase_CS"/>
</dbReference>
<comment type="pathway">
    <text evidence="2 7">Isoprenoid biosynthesis; isopentenyl diphosphate biosynthesis via DXP pathway; isopentenyl diphosphate from 1-deoxy-D-xylulose 5-phosphate: step 4/6.</text>
</comment>
<feature type="site" description="Transition state stabilizer" evidence="7">
    <location>
        <position position="138"/>
    </location>
</feature>
<evidence type="ECO:0000256" key="1">
    <source>
        <dbReference type="ARBA" id="ARBA00000200"/>
    </source>
</evidence>
<feature type="domain" description="2-C-methyl-D-erythritol 2,4-cyclodiphosphate synthase" evidence="9">
    <location>
        <begin position="5"/>
        <end position="159"/>
    </location>
</feature>
<protein>
    <recommendedName>
        <fullName evidence="3 7">2-C-methyl-D-erythritol 2,4-cyclodiphosphate synthase</fullName>
        <shortName evidence="7">MECDP-synthase</shortName>
        <shortName evidence="7">MECPP-synthase</shortName>
        <shortName evidence="7">MECPS</shortName>
        <ecNumber evidence="3 7">4.6.1.12</ecNumber>
    </recommendedName>
</protein>
<keyword evidence="4 7" id="KW-0479">Metal-binding</keyword>
<name>A0A968GCG9_9SPIO</name>
<evidence type="ECO:0000256" key="4">
    <source>
        <dbReference type="ARBA" id="ARBA00022723"/>
    </source>
</evidence>
<organism evidence="10 11">
    <name type="scientific">Entomospira nematocerorum</name>
    <dbReference type="NCBI Taxonomy" id="2719987"/>
    <lineage>
        <taxon>Bacteria</taxon>
        <taxon>Pseudomonadati</taxon>
        <taxon>Spirochaetota</taxon>
        <taxon>Spirochaetia</taxon>
        <taxon>Spirochaetales</taxon>
        <taxon>Spirochaetaceae</taxon>
        <taxon>Entomospira</taxon>
    </lineage>
</organism>
<dbReference type="PROSITE" id="PS01350">
    <property type="entry name" value="ISPF"/>
    <property type="match status" value="1"/>
</dbReference>
<dbReference type="GO" id="GO:0016114">
    <property type="term" value="P:terpenoid biosynthetic process"/>
    <property type="evidence" value="ECO:0007669"/>
    <property type="project" value="InterPro"/>
</dbReference>
<gene>
    <name evidence="7 10" type="primary">ispF</name>
    <name evidence="10" type="ORF">HCT46_05330</name>
</gene>
<keyword evidence="5 7" id="KW-0414">Isoprene biosynthesis</keyword>
<feature type="binding site" evidence="7">
    <location>
        <position position="47"/>
    </location>
    <ligand>
        <name>a divalent metal cation</name>
        <dbReference type="ChEBI" id="CHEBI:60240"/>
    </ligand>
</feature>
<evidence type="ECO:0000256" key="5">
    <source>
        <dbReference type="ARBA" id="ARBA00023229"/>
    </source>
</evidence>
<dbReference type="Gene3D" id="3.30.1330.50">
    <property type="entry name" value="2-C-methyl-D-erythritol 2,4-cyclodiphosphate synthase"/>
    <property type="match status" value="1"/>
</dbReference>
<comment type="cofactor">
    <cofactor evidence="7">
        <name>a divalent metal cation</name>
        <dbReference type="ChEBI" id="CHEBI:60240"/>
    </cofactor>
    <text evidence="7">Binds 1 divalent metal cation per subunit.</text>
</comment>
<evidence type="ECO:0000313" key="10">
    <source>
        <dbReference type="EMBL" id="NIZ47332.1"/>
    </source>
</evidence>
<dbReference type="InterPro" id="IPR003526">
    <property type="entry name" value="MECDP_synthase"/>
</dbReference>
<evidence type="ECO:0000256" key="8">
    <source>
        <dbReference type="RuleBase" id="RU004395"/>
    </source>
</evidence>
<evidence type="ECO:0000256" key="6">
    <source>
        <dbReference type="ARBA" id="ARBA00023239"/>
    </source>
</evidence>
<evidence type="ECO:0000259" key="9">
    <source>
        <dbReference type="Pfam" id="PF02542"/>
    </source>
</evidence>
<comment type="caution">
    <text evidence="7">Lacks conserved residue(s) required for the propagation of feature annotation.</text>
</comment>
<dbReference type="HAMAP" id="MF_00107">
    <property type="entry name" value="IspF"/>
    <property type="match status" value="1"/>
</dbReference>
<dbReference type="GO" id="GO:0008685">
    <property type="term" value="F:2-C-methyl-D-erythritol 2,4-cyclodiphosphate synthase activity"/>
    <property type="evidence" value="ECO:0007669"/>
    <property type="project" value="UniProtKB-UniRule"/>
</dbReference>
<feature type="site" description="Transition state stabilizer" evidence="7">
    <location>
        <position position="39"/>
    </location>
</feature>
<comment type="caution">
    <text evidence="10">The sequence shown here is derived from an EMBL/GenBank/DDBJ whole genome shotgun (WGS) entry which is preliminary data.</text>
</comment>
<evidence type="ECO:0000256" key="3">
    <source>
        <dbReference type="ARBA" id="ARBA00012579"/>
    </source>
</evidence>
<dbReference type="EC" id="4.6.1.12" evidence="3 7"/>